<dbReference type="RefSeq" id="WP_059351176.1">
    <property type="nucleotide sequence ID" value="NZ_LDYG01000029.1"/>
</dbReference>
<protein>
    <submittedName>
        <fullName evidence="2">Acetyltransferase</fullName>
    </submittedName>
</protein>
<evidence type="ECO:0000259" key="1">
    <source>
        <dbReference type="PROSITE" id="PS51186"/>
    </source>
</evidence>
<dbReference type="InterPro" id="IPR016181">
    <property type="entry name" value="Acyl_CoA_acyltransferase"/>
</dbReference>
<dbReference type="InterPro" id="IPR000182">
    <property type="entry name" value="GNAT_dom"/>
</dbReference>
<comment type="caution">
    <text evidence="2">The sequence shown here is derived from an EMBL/GenBank/DDBJ whole genome shotgun (WGS) entry which is preliminary data.</text>
</comment>
<dbReference type="EMBL" id="LDYG01000029">
    <property type="protein sequence ID" value="KUP06306.1"/>
    <property type="molecule type" value="Genomic_DNA"/>
</dbReference>
<dbReference type="Proteomes" id="UP000074108">
    <property type="component" value="Unassembled WGS sequence"/>
</dbReference>
<dbReference type="CDD" id="cd04301">
    <property type="entry name" value="NAT_SF"/>
    <property type="match status" value="1"/>
</dbReference>
<reference evidence="2 3" key="1">
    <citation type="journal article" date="2016" name="Front. Microbiol.">
        <title>Microevolution Analysis of Bacillus coahuilensis Unveils Differences in Phosphorus Acquisition Strategies and Their Regulation.</title>
        <authorList>
            <person name="Gomez-Lunar Z."/>
            <person name="Hernandez-Gonzalez I."/>
            <person name="Rodriguez-Torres M.D."/>
            <person name="Souza V."/>
            <person name="Olmedo-Alvarez G."/>
        </authorList>
    </citation>
    <scope>NUCLEOTIDE SEQUENCE [LARGE SCALE GENOMIC DNA]</scope>
    <source>
        <strain evidence="3">p1.1.43</strain>
    </source>
</reference>
<keyword evidence="2" id="KW-0808">Transferase</keyword>
<name>A0A147K845_9BACI</name>
<dbReference type="STRING" id="1150625.Q75_09205"/>
<dbReference type="PROSITE" id="PS51186">
    <property type="entry name" value="GNAT"/>
    <property type="match status" value="1"/>
</dbReference>
<evidence type="ECO:0000313" key="2">
    <source>
        <dbReference type="EMBL" id="KUP06306.1"/>
    </source>
</evidence>
<keyword evidence="3" id="KW-1185">Reference proteome</keyword>
<dbReference type="PATRIC" id="fig|1150625.3.peg.1952"/>
<dbReference type="Pfam" id="PF00583">
    <property type="entry name" value="Acetyltransf_1"/>
    <property type="match status" value="1"/>
</dbReference>
<dbReference type="Gene3D" id="3.40.630.30">
    <property type="match status" value="1"/>
</dbReference>
<dbReference type="GO" id="GO:0016747">
    <property type="term" value="F:acyltransferase activity, transferring groups other than amino-acyl groups"/>
    <property type="evidence" value="ECO:0007669"/>
    <property type="project" value="InterPro"/>
</dbReference>
<sequence length="140" mass="15952">MVPQVFIARMNDLEQVVKVDSDVTGNENRRDVISRAIQSEQCLILIDGETLGGFLLYHTHFFDCAFISLIIVSPLTRRQGYARHLLEYFMKVSPTSKVFSSTNQSNEPMRRVFASAGFIESGVIENLDEGDPEIVYFKER</sequence>
<organism evidence="2 3">
    <name type="scientific">Bacillus coahuilensis p1.1.43</name>
    <dbReference type="NCBI Taxonomy" id="1150625"/>
    <lineage>
        <taxon>Bacteria</taxon>
        <taxon>Bacillati</taxon>
        <taxon>Bacillota</taxon>
        <taxon>Bacilli</taxon>
        <taxon>Bacillales</taxon>
        <taxon>Bacillaceae</taxon>
        <taxon>Bacillus</taxon>
    </lineage>
</organism>
<accession>A0A147K845</accession>
<dbReference type="SUPFAM" id="SSF55729">
    <property type="entry name" value="Acyl-CoA N-acyltransferases (Nat)"/>
    <property type="match status" value="1"/>
</dbReference>
<gene>
    <name evidence="2" type="ORF">Q75_09205</name>
</gene>
<proteinExistence type="predicted"/>
<evidence type="ECO:0000313" key="3">
    <source>
        <dbReference type="Proteomes" id="UP000074108"/>
    </source>
</evidence>
<dbReference type="OrthoDB" id="5638018at2"/>
<dbReference type="AlphaFoldDB" id="A0A147K845"/>
<feature type="domain" description="N-acetyltransferase" evidence="1">
    <location>
        <begin position="3"/>
        <end position="140"/>
    </location>
</feature>